<proteinExistence type="predicted"/>
<evidence type="ECO:0008006" key="3">
    <source>
        <dbReference type="Google" id="ProtNLM"/>
    </source>
</evidence>
<name>A0A8J6HQA1_TENMO</name>
<accession>A0A8J6HQA1</accession>
<keyword evidence="2" id="KW-1185">Reference proteome</keyword>
<sequence length="345" mass="38613">MRLNTLRKSSEEKLCSPGLPYFRGVCDRLECVWRRVSSVRWRLPFDRDFLEEFVKIYESKPSLWQVKSKLYHVKKEAPYMQVFFCGKDIKCFSLDMLIIPSIMVRIDSLFSSTGYTFGAPTPPPGSPYSPVPVTQLELLAKGFNSNIIIQQPDYPLSPKRLQVQEKRCDEKCCSLKPQKTCNCQIGSPVKKFPENATGCSRTNPIEWCGVNVKKEPGATPCQVAEITTSVSPVVKLEVTSPRNDGHHQNVVSNSNINGNIGNIPVGIAVARQRFHQQEVVGSPSLPPAGLLTTVNAAAQIKEVARISEIGKSLLRDPGSDQLFARHPVFRLPERKTISELLRFTI</sequence>
<dbReference type="EMBL" id="JABDTM020018370">
    <property type="protein sequence ID" value="KAH0818081.1"/>
    <property type="molecule type" value="Genomic_DNA"/>
</dbReference>
<evidence type="ECO:0000313" key="2">
    <source>
        <dbReference type="Proteomes" id="UP000719412"/>
    </source>
</evidence>
<gene>
    <name evidence="1" type="ORF">GEV33_004710</name>
</gene>
<reference evidence="1" key="2">
    <citation type="submission" date="2021-08" db="EMBL/GenBank/DDBJ databases">
        <authorList>
            <person name="Eriksson T."/>
        </authorList>
    </citation>
    <scope>NUCLEOTIDE SEQUENCE</scope>
    <source>
        <strain evidence="1">Stoneville</strain>
        <tissue evidence="1">Whole head</tissue>
    </source>
</reference>
<evidence type="ECO:0000313" key="1">
    <source>
        <dbReference type="EMBL" id="KAH0818081.1"/>
    </source>
</evidence>
<dbReference type="Proteomes" id="UP000719412">
    <property type="component" value="Unassembled WGS sequence"/>
</dbReference>
<reference evidence="1" key="1">
    <citation type="journal article" date="2020" name="J Insects Food Feed">
        <title>The yellow mealworm (Tenebrio molitor) genome: a resource for the emerging insects as food and feed industry.</title>
        <authorList>
            <person name="Eriksson T."/>
            <person name="Andere A."/>
            <person name="Kelstrup H."/>
            <person name="Emery V."/>
            <person name="Picard C."/>
        </authorList>
    </citation>
    <scope>NUCLEOTIDE SEQUENCE</scope>
    <source>
        <strain evidence="1">Stoneville</strain>
        <tissue evidence="1">Whole head</tissue>
    </source>
</reference>
<dbReference type="AlphaFoldDB" id="A0A8J6HQA1"/>
<comment type="caution">
    <text evidence="1">The sequence shown here is derived from an EMBL/GenBank/DDBJ whole genome shotgun (WGS) entry which is preliminary data.</text>
</comment>
<organism evidence="1 2">
    <name type="scientific">Tenebrio molitor</name>
    <name type="common">Yellow mealworm beetle</name>
    <dbReference type="NCBI Taxonomy" id="7067"/>
    <lineage>
        <taxon>Eukaryota</taxon>
        <taxon>Metazoa</taxon>
        <taxon>Ecdysozoa</taxon>
        <taxon>Arthropoda</taxon>
        <taxon>Hexapoda</taxon>
        <taxon>Insecta</taxon>
        <taxon>Pterygota</taxon>
        <taxon>Neoptera</taxon>
        <taxon>Endopterygota</taxon>
        <taxon>Coleoptera</taxon>
        <taxon>Polyphaga</taxon>
        <taxon>Cucujiformia</taxon>
        <taxon>Tenebrionidae</taxon>
        <taxon>Tenebrio</taxon>
    </lineage>
</organism>
<protein>
    <recommendedName>
        <fullName evidence="3">MADF domain-containing protein</fullName>
    </recommendedName>
</protein>